<dbReference type="EMBL" id="CP089286">
    <property type="protein sequence ID" value="UTO55269.1"/>
    <property type="molecule type" value="Genomic_DNA"/>
</dbReference>
<evidence type="ECO:0000259" key="1">
    <source>
        <dbReference type="Pfam" id="PF07992"/>
    </source>
</evidence>
<dbReference type="CDD" id="cd06192">
    <property type="entry name" value="DHOD_e_trans_like"/>
    <property type="match status" value="1"/>
</dbReference>
<dbReference type="Proteomes" id="UP001059822">
    <property type="component" value="Chromosome"/>
</dbReference>
<evidence type="ECO:0000313" key="5">
    <source>
        <dbReference type="Proteomes" id="UP001059985"/>
    </source>
</evidence>
<name>A0A9Q9BYS1_9RICK</name>
<dbReference type="AlphaFoldDB" id="A0A9Q9BYS1"/>
<reference evidence="2" key="1">
    <citation type="journal article" date="2022" name="Microorganisms">
        <title>Assembly and Comparison of Ca. Neoehrlichia mikurensis Genomes.</title>
        <authorList>
            <person name="Azagi T."/>
            <person name="Dirks R.P."/>
            <person name="Yebra-Pimentel E.S."/>
            <person name="Schaap P.J."/>
            <person name="Koehorst J.J."/>
            <person name="Esser H.J."/>
            <person name="Sprong H."/>
        </authorList>
    </citation>
    <scope>NUCLEOTIDE SEQUENCE</scope>
    <source>
        <strain evidence="3">18-2804</strain>
        <strain evidence="2">18-2837</strain>
    </source>
</reference>
<feature type="domain" description="FAD/NAD(P)-binding" evidence="1">
    <location>
        <begin position="356"/>
        <end position="714"/>
    </location>
</feature>
<dbReference type="InterPro" id="IPR023753">
    <property type="entry name" value="FAD/NAD-binding_dom"/>
</dbReference>
<dbReference type="InterPro" id="IPR050353">
    <property type="entry name" value="PyrK_electron_transfer"/>
</dbReference>
<dbReference type="SUPFAM" id="SSF51971">
    <property type="entry name" value="Nucleotide-binding domain"/>
    <property type="match status" value="1"/>
</dbReference>
<dbReference type="SUPFAM" id="SSF52343">
    <property type="entry name" value="Ferredoxin reductase-like, C-terminal NADP-linked domain"/>
    <property type="match status" value="1"/>
</dbReference>
<evidence type="ECO:0000313" key="2">
    <source>
        <dbReference type="EMBL" id="UTO55269.1"/>
    </source>
</evidence>
<dbReference type="PANTHER" id="PTHR43513">
    <property type="entry name" value="DIHYDROOROTATE DEHYDROGENASE B (NAD(+)), ELECTRON TRANSFER SUBUNIT"/>
    <property type="match status" value="1"/>
</dbReference>
<dbReference type="Gene3D" id="3.40.50.720">
    <property type="entry name" value="NAD(P)-binding Rossmann-like Domain"/>
    <property type="match status" value="1"/>
</dbReference>
<dbReference type="PANTHER" id="PTHR43513:SF3">
    <property type="entry name" value="DIHYDROOROTATE DEHYDROGENASE B (NAD(+)), ELECTRON TRANSFER SUBUNIT-RELATED"/>
    <property type="match status" value="1"/>
</dbReference>
<dbReference type="GO" id="GO:0051536">
    <property type="term" value="F:iron-sulfur cluster binding"/>
    <property type="evidence" value="ECO:0007669"/>
    <property type="project" value="InterPro"/>
</dbReference>
<dbReference type="RefSeq" id="WP_254815579.1">
    <property type="nucleotide sequence ID" value="NZ_CP089286.1"/>
</dbReference>
<protein>
    <submittedName>
        <fullName evidence="2">FAD-dependent oxidoreductase</fullName>
    </submittedName>
</protein>
<accession>A0A9Q9BYS1</accession>
<dbReference type="SUPFAM" id="SSF63380">
    <property type="entry name" value="Riboflavin synthase domain-like"/>
    <property type="match status" value="1"/>
</dbReference>
<evidence type="ECO:0000313" key="4">
    <source>
        <dbReference type="Proteomes" id="UP001059822"/>
    </source>
</evidence>
<organism evidence="2 4">
    <name type="scientific">Neoehrlichia mikurensis</name>
    <dbReference type="NCBI Taxonomy" id="89586"/>
    <lineage>
        <taxon>Bacteria</taxon>
        <taxon>Pseudomonadati</taxon>
        <taxon>Pseudomonadota</taxon>
        <taxon>Alphaproteobacteria</taxon>
        <taxon>Rickettsiales</taxon>
        <taxon>Anaplasmataceae</taxon>
        <taxon>Candidatus Neoehrlichia</taxon>
    </lineage>
</organism>
<evidence type="ECO:0000313" key="3">
    <source>
        <dbReference type="EMBL" id="UTO56877.1"/>
    </source>
</evidence>
<dbReference type="Gene3D" id="1.10.1060.10">
    <property type="entry name" value="Alpha-helical ferredoxin"/>
    <property type="match status" value="1"/>
</dbReference>
<dbReference type="Proteomes" id="UP001059985">
    <property type="component" value="Chromosome"/>
</dbReference>
<dbReference type="InterPro" id="IPR017938">
    <property type="entry name" value="Riboflavin_synthase-like_b-brl"/>
</dbReference>
<dbReference type="EMBL" id="CP089285">
    <property type="protein sequence ID" value="UTO56877.1"/>
    <property type="molecule type" value="Genomic_DNA"/>
</dbReference>
<dbReference type="Gene3D" id="2.40.30.10">
    <property type="entry name" value="Translation factors"/>
    <property type="match status" value="1"/>
</dbReference>
<dbReference type="Pfam" id="PF07992">
    <property type="entry name" value="Pyr_redox_2"/>
    <property type="match status" value="1"/>
</dbReference>
<dbReference type="PRINTS" id="PR00368">
    <property type="entry name" value="FADPNR"/>
</dbReference>
<gene>
    <name evidence="3" type="ORF">LUA81_03665</name>
    <name evidence="2" type="ORF">LUA82_03700</name>
</gene>
<dbReference type="Gene3D" id="3.40.50.80">
    <property type="entry name" value="Nucleotide-binding domain of ferredoxin-NADP reductase (FNR) module"/>
    <property type="match status" value="1"/>
</dbReference>
<proteinExistence type="predicted"/>
<sequence>MINIAPEELYSNTKLIELDYLFLNYVRSHNAALHTTLIDARNNKHADSNTIIELSYLLEDFIAELFNIKDEINIHKRKHEEFLIIYKCKRTFVQRYALKKYQTINNLDIKYIIRNMKNIFNFPIQDYDFAQKTILWLEEQELYSYNLDIAAQYAAYMVHSNSSNSILFQIPKKTDFINLIPIAKENINTIDILKGQHHKQRLGFNSAYTPTLHQSLNNVHYCIFCHKQNKDSCSKGLLQDNQFKNSFFNTELHGCPIEEKISEMNLVKSQGFIIAPLAIAIIDNPLCILTGYRICNDCMKSCIYQKQDPVDIPAIETHILDNVLDLTYGFEIYSLLTKWNPLNTHSPLPKPYTNKNVLIVGLGPAGISLAHYLLNDGHNVIAIDGLKIEPLSAKISGVTPLGKKTKFQLIKNTKAELYEDLSTRIAYGFGGVSEYGITARWNKNYLKIARLLLERRQNFAMYGGIRFGSNITVDNAFDIGFHHIALAAGSGNPHIIQIKNSLARGVRIASDFLMSLQLTGAARKDSIANLQIRLPAIVIGGGLTAVDAATELLAYYPVQVEKFLLRYETLVEKYGKQFIEDNWTQEEKIIASEFINHAYKIRYEKIAANKEKRTPKITELLQSWGGVTIVYRSNLCSSQSYKLNSQELEHALSEGIYFAENLQPVEIITDKYNHVSKIKVIDIKGNYKYIITKNIIMATGTNPNTITLNESGQYFNDNLNLFNLNKILTNISYSPKHKNKDGIFLSQNQNISIFGDLHPSYRGSVVKAIASAKNGYQAITEVLKNHYPYKNSHEFFHKINNLFISRITKIEHLTPKVIKLTIKSSTAAYNFKPGQFYRLQNFEYQSININHNRKFKTKLSMEGLALTGVSVDKDKGFISTIVLKTGGSADLCDYLKRKQPVILMGPTGCPTQIPIKEQVMLIGGGVGNAVLLSIGKALIQNECKVLYFAGYKNANDTFHTSDIEEASHIVIWCCENGNITPKRSQDAFYSCNIIQSIKNYQKHYSNLQKIQLNTINRAIIIGSHYMMEAVSHAIRNTLNAFFNKNINIISSINSPMQCMMKGICAQCLQKHINPFTKEEFFVYSCTNQDQQANYVDFQFLDTRLKQNSLQEKCTSQWIKHCLNDINQKILKSQHQ</sequence>
<dbReference type="InterPro" id="IPR009051">
    <property type="entry name" value="Helical_ferredxn"/>
</dbReference>
<keyword evidence="5" id="KW-1185">Reference proteome</keyword>
<dbReference type="InterPro" id="IPR039261">
    <property type="entry name" value="FNR_nucleotide-bd"/>
</dbReference>
<dbReference type="GO" id="GO:0016491">
    <property type="term" value="F:oxidoreductase activity"/>
    <property type="evidence" value="ECO:0007669"/>
    <property type="project" value="InterPro"/>
</dbReference>